<evidence type="ECO:0000313" key="2">
    <source>
        <dbReference type="Proteomes" id="UP000887566"/>
    </source>
</evidence>
<dbReference type="AlphaFoldDB" id="A0A914UU78"/>
<feature type="region of interest" description="Disordered" evidence="1">
    <location>
        <begin position="121"/>
        <end position="154"/>
    </location>
</feature>
<reference evidence="3" key="1">
    <citation type="submission" date="2022-11" db="UniProtKB">
        <authorList>
            <consortium name="WormBaseParasite"/>
        </authorList>
    </citation>
    <scope>IDENTIFICATION</scope>
</reference>
<keyword evidence="2" id="KW-1185">Reference proteome</keyword>
<evidence type="ECO:0000256" key="1">
    <source>
        <dbReference type="SAM" id="MobiDB-lite"/>
    </source>
</evidence>
<accession>A0A914UU78</accession>
<organism evidence="2 3">
    <name type="scientific">Plectus sambesii</name>
    <dbReference type="NCBI Taxonomy" id="2011161"/>
    <lineage>
        <taxon>Eukaryota</taxon>
        <taxon>Metazoa</taxon>
        <taxon>Ecdysozoa</taxon>
        <taxon>Nematoda</taxon>
        <taxon>Chromadorea</taxon>
        <taxon>Plectida</taxon>
        <taxon>Plectina</taxon>
        <taxon>Plectoidea</taxon>
        <taxon>Plectidae</taxon>
        <taxon>Plectus</taxon>
    </lineage>
</organism>
<sequence length="154" mass="17000">MTTTTTVFLAAAGSQRSARHSHKLPVYCVLSAPRRRCRQRRPQPLCFVRADAPSASHRPLTGRADGKHSFWPAVGPNFKSIPLTTVAASQQSPKHEPKRIYTPPVPTMLPTIYCRRAAIGRHDQPSAQLNSTSRSRKSTQARPSLTSVSFSRLS</sequence>
<name>A0A914UU78_9BILA</name>
<dbReference type="Proteomes" id="UP000887566">
    <property type="component" value="Unplaced"/>
</dbReference>
<dbReference type="WBParaSite" id="PSAMB.scaffold12650size2658.g35000.t1">
    <property type="protein sequence ID" value="PSAMB.scaffold12650size2658.g35000.t1"/>
    <property type="gene ID" value="PSAMB.scaffold12650size2658.g35000"/>
</dbReference>
<evidence type="ECO:0000313" key="3">
    <source>
        <dbReference type="WBParaSite" id="PSAMB.scaffold12650size2658.g35000.t1"/>
    </source>
</evidence>
<proteinExistence type="predicted"/>
<protein>
    <submittedName>
        <fullName evidence="3">Uncharacterized protein</fullName>
    </submittedName>
</protein>
<feature type="compositionally biased region" description="Polar residues" evidence="1">
    <location>
        <begin position="140"/>
        <end position="154"/>
    </location>
</feature>